<accession>A0AAE3FI19</accession>
<dbReference type="GO" id="GO:0051536">
    <property type="term" value="F:iron-sulfur cluster binding"/>
    <property type="evidence" value="ECO:0007669"/>
    <property type="project" value="UniProtKB-KW"/>
</dbReference>
<protein>
    <submittedName>
        <fullName evidence="5">Aldo/keto reductase</fullName>
    </submittedName>
</protein>
<dbReference type="GO" id="GO:0046872">
    <property type="term" value="F:metal ion binding"/>
    <property type="evidence" value="ECO:0007669"/>
    <property type="project" value="UniProtKB-KW"/>
</dbReference>
<sequence>MNGFENVKKNFGFGCMRLPMKDGKVDYAVFSEMVDLFMAGGFNYFDTARVYLGGQSETAIRDCVVKRYPRESFVLADKLSSPLFSREEDIVPLFEKQLASCGVGYFDFYLMHAQTRASFEKYRDCRAYETAFGLKRQGRIRHVGLSFHDTADVLDMILTAYPAIEFVQIQFNYVDYDDPTVQSKDVYDVCRRHGKPVIVMEPVKGGSLANLPDDARAVFDRLSGGSAASYAVRYAAGFDGVMTVLSGMSNTEQMKDNLSYMTDFRPLDGNEMKAVDEVRGIVLSKKLIPCTSCRYCTDGCPKHIPIPEFFSCLNSKRVYRDRTADGVYGKLCTDHGVSASDCADCGRCERSCPQHLPIRELLREAAAEFDGK</sequence>
<dbReference type="AlphaFoldDB" id="A0AAE3FI19"/>
<dbReference type="PANTHER" id="PTHR43312:SF2">
    <property type="entry name" value="OXIDOREDUCTASE"/>
    <property type="match status" value="1"/>
</dbReference>
<dbReference type="PROSITE" id="PS00198">
    <property type="entry name" value="4FE4S_FER_1"/>
    <property type="match status" value="2"/>
</dbReference>
<dbReference type="Pfam" id="PF00248">
    <property type="entry name" value="Aldo_ket_red"/>
    <property type="match status" value="1"/>
</dbReference>
<proteinExistence type="predicted"/>
<dbReference type="PANTHER" id="PTHR43312">
    <property type="entry name" value="D-THREO-ALDOSE 1-DEHYDROGENASE"/>
    <property type="match status" value="1"/>
</dbReference>
<dbReference type="EMBL" id="JALEMU010000092">
    <property type="protein sequence ID" value="MCI5755785.1"/>
    <property type="molecule type" value="Genomic_DNA"/>
</dbReference>
<name>A0AAE3FI19_9BACT</name>
<feature type="domain" description="4Fe-4S ferredoxin-type" evidence="4">
    <location>
        <begin position="333"/>
        <end position="361"/>
    </location>
</feature>
<gene>
    <name evidence="5" type="ORF">MR241_05770</name>
</gene>
<comment type="caution">
    <text evidence="5">The sequence shown here is derived from an EMBL/GenBank/DDBJ whole genome shotgun (WGS) entry which is preliminary data.</text>
</comment>
<dbReference type="InterPro" id="IPR053135">
    <property type="entry name" value="AKR2_Oxidoreductase"/>
</dbReference>
<evidence type="ECO:0000313" key="5">
    <source>
        <dbReference type="EMBL" id="MCI5755785.1"/>
    </source>
</evidence>
<dbReference type="InterPro" id="IPR017900">
    <property type="entry name" value="4Fe4S_Fe_S_CS"/>
</dbReference>
<evidence type="ECO:0000256" key="1">
    <source>
        <dbReference type="ARBA" id="ARBA00022723"/>
    </source>
</evidence>
<keyword evidence="1" id="KW-0479">Metal-binding</keyword>
<evidence type="ECO:0000313" key="6">
    <source>
        <dbReference type="Proteomes" id="UP001139365"/>
    </source>
</evidence>
<evidence type="ECO:0000256" key="3">
    <source>
        <dbReference type="ARBA" id="ARBA00023014"/>
    </source>
</evidence>
<dbReference type="CDD" id="cd19096">
    <property type="entry name" value="AKR_Fe-S_oxidoreductase"/>
    <property type="match status" value="1"/>
</dbReference>
<evidence type="ECO:0000259" key="4">
    <source>
        <dbReference type="PROSITE" id="PS51379"/>
    </source>
</evidence>
<reference evidence="5 6" key="1">
    <citation type="submission" date="2022-03" db="EMBL/GenBank/DDBJ databases">
        <title>Metagenome-assembled genomes from swine fecal metagenomes.</title>
        <authorList>
            <person name="Holman D.B."/>
            <person name="Kommadath A."/>
        </authorList>
    </citation>
    <scope>NUCLEOTIDE SEQUENCE [LARGE SCALE GENOMIC DNA]</scope>
    <source>
        <strain evidence="5">SUG147</strain>
    </source>
</reference>
<dbReference type="InterPro" id="IPR023210">
    <property type="entry name" value="NADP_OxRdtase_dom"/>
</dbReference>
<organism evidence="5 6">
    <name type="scientific">Candidatus Colimorpha enterica</name>
    <dbReference type="NCBI Taxonomy" id="3083063"/>
    <lineage>
        <taxon>Bacteria</taxon>
        <taxon>Pseudomonadati</taxon>
        <taxon>Bacteroidota</taxon>
        <taxon>Bacteroidia</taxon>
        <taxon>Bacteroidales</taxon>
        <taxon>Candidatus Colimorpha</taxon>
    </lineage>
</organism>
<keyword evidence="2" id="KW-0408">Iron</keyword>
<dbReference type="InterPro" id="IPR017896">
    <property type="entry name" value="4Fe4S_Fe-S-bd"/>
</dbReference>
<dbReference type="SUPFAM" id="SSF51430">
    <property type="entry name" value="NAD(P)-linked oxidoreductase"/>
    <property type="match status" value="1"/>
</dbReference>
<dbReference type="Pfam" id="PF13534">
    <property type="entry name" value="Fer4_17"/>
    <property type="match status" value="1"/>
</dbReference>
<dbReference type="SUPFAM" id="SSF46548">
    <property type="entry name" value="alpha-helical ferredoxin"/>
    <property type="match status" value="1"/>
</dbReference>
<dbReference type="PROSITE" id="PS51379">
    <property type="entry name" value="4FE4S_FER_2"/>
    <property type="match status" value="1"/>
</dbReference>
<dbReference type="Gene3D" id="3.20.20.100">
    <property type="entry name" value="NADP-dependent oxidoreductase domain"/>
    <property type="match status" value="1"/>
</dbReference>
<evidence type="ECO:0000256" key="2">
    <source>
        <dbReference type="ARBA" id="ARBA00023004"/>
    </source>
</evidence>
<dbReference type="InterPro" id="IPR036812">
    <property type="entry name" value="NAD(P)_OxRdtase_dom_sf"/>
</dbReference>
<dbReference type="Proteomes" id="UP001139365">
    <property type="component" value="Unassembled WGS sequence"/>
</dbReference>
<keyword evidence="3" id="KW-0411">Iron-sulfur</keyword>